<reference evidence="4 5" key="1">
    <citation type="submission" date="2024-02" db="EMBL/GenBank/DDBJ databases">
        <title>First draft genome assembly of two strains of Seiridium cardinale.</title>
        <authorList>
            <person name="Emiliani G."/>
            <person name="Scali E."/>
        </authorList>
    </citation>
    <scope>NUCLEOTIDE SEQUENCE [LARGE SCALE GENOMIC DNA]</scope>
    <source>
        <strain evidence="4 5">BM-138-000479</strain>
    </source>
</reference>
<dbReference type="InterPro" id="IPR037291">
    <property type="entry name" value="DUF4139"/>
</dbReference>
<organism evidence="4 5">
    <name type="scientific">Seiridium cardinale</name>
    <dbReference type="NCBI Taxonomy" id="138064"/>
    <lineage>
        <taxon>Eukaryota</taxon>
        <taxon>Fungi</taxon>
        <taxon>Dikarya</taxon>
        <taxon>Ascomycota</taxon>
        <taxon>Pezizomycotina</taxon>
        <taxon>Sordariomycetes</taxon>
        <taxon>Xylariomycetidae</taxon>
        <taxon>Amphisphaeriales</taxon>
        <taxon>Sporocadaceae</taxon>
        <taxon>Seiridium</taxon>
    </lineage>
</organism>
<proteinExistence type="predicted"/>
<feature type="compositionally biased region" description="Basic and acidic residues" evidence="1">
    <location>
        <begin position="232"/>
        <end position="241"/>
    </location>
</feature>
<evidence type="ECO:0000259" key="3">
    <source>
        <dbReference type="Pfam" id="PF13600"/>
    </source>
</evidence>
<dbReference type="InterPro" id="IPR025554">
    <property type="entry name" value="DUF4140"/>
</dbReference>
<evidence type="ECO:0000259" key="2">
    <source>
        <dbReference type="Pfam" id="PF13598"/>
    </source>
</evidence>
<dbReference type="InterPro" id="IPR011935">
    <property type="entry name" value="CHP02231"/>
</dbReference>
<feature type="domain" description="DUF4139" evidence="2">
    <location>
        <begin position="313"/>
        <end position="804"/>
    </location>
</feature>
<feature type="region of interest" description="Disordered" evidence="1">
    <location>
        <begin position="214"/>
        <end position="241"/>
    </location>
</feature>
<dbReference type="Pfam" id="PF13600">
    <property type="entry name" value="DUF4140"/>
    <property type="match status" value="1"/>
</dbReference>
<keyword evidence="5" id="KW-1185">Reference proteome</keyword>
<dbReference type="Proteomes" id="UP001465668">
    <property type="component" value="Unassembled WGS sequence"/>
</dbReference>
<dbReference type="Pfam" id="PF13598">
    <property type="entry name" value="DUF4139"/>
    <property type="match status" value="1"/>
</dbReference>
<comment type="caution">
    <text evidence="4">The sequence shown here is derived from an EMBL/GenBank/DDBJ whole genome shotgun (WGS) entry which is preliminary data.</text>
</comment>
<evidence type="ECO:0008006" key="6">
    <source>
        <dbReference type="Google" id="ProtNLM"/>
    </source>
</evidence>
<dbReference type="PANTHER" id="PTHR31005:SF8">
    <property type="entry name" value="DUF4139 DOMAIN-CONTAINING PROTEIN"/>
    <property type="match status" value="1"/>
</dbReference>
<gene>
    <name evidence="4" type="ORF">SCAR479_00304</name>
</gene>
<feature type="region of interest" description="Disordered" evidence="1">
    <location>
        <begin position="502"/>
        <end position="534"/>
    </location>
</feature>
<dbReference type="PANTHER" id="PTHR31005">
    <property type="entry name" value="DUF4139 DOMAIN-CONTAINING PROTEIN"/>
    <property type="match status" value="1"/>
</dbReference>
<evidence type="ECO:0000313" key="4">
    <source>
        <dbReference type="EMBL" id="KAK9783745.1"/>
    </source>
</evidence>
<name>A0ABR2Y9B2_9PEZI</name>
<accession>A0ABR2Y9B2</accession>
<dbReference type="EMBL" id="JARVKM010000001">
    <property type="protein sequence ID" value="KAK9783745.1"/>
    <property type="molecule type" value="Genomic_DNA"/>
</dbReference>
<sequence length="812" mass="88054">MMDNVQKQEFQIRELGTRSVTLFPNSAQVIRGVSTQLKPGTNQITIIGLSPTVDEHSIKVEGTGSAIITDIAIENRPNREIFEDIYPDSDNSEDDSSDSEHDDEDATDDEGHEIKTVRESIATLLEDQKRAKEIVASANSRLKIIDSYGQMLTSLPTGTDGRLKEVDISGGLDTYKAEREKIYQDFEDGSAKEREITARMTKLRKEEIRLTKLSQREKKKASKAKTKARRAKEREERSNARKLDKVAKEKARLRRERESFWPKNVYTVKVSLEATGFTPLSSRRGSVSSDLVALAADTVEQAVEDEPMGTCDLTLTYVTSYAYWSPSYDLALSTTANSGTLCFDAQLTNMTSETWSNCKVVLSTSQADFSGLNDKIPTLVPWRVRLAGAGVISPPANSFNQIMFSREESSQKAEWAAHQTARKYQKPRAQLFGLENANPFGIAVGRTEPAYPAYSQNLQSSGGGLFGSSKTTTGGFGGIANSGTASAFGPMASNSNNTGGSLFASNANAPPPVSQPGGLFGSAKSSAKDAEKNDRLHADVQAQGELSPEELRHIYGSIGNPAGQEPELDFQESSFEETEFTSTYELPGLKNLAPSSTTSKQRVARVTFASVAFSHTVVAKYKPAAYLKARIQNGSKLTLLRGPASLTLDGSFMGRSNLPRCSTGDSFTLSLGIDPAIRVAYPKPDVKRSQSGLFSKEDSSAFTRLITLSNTRSGGKVKPVNITVLDQVPVSEDEKLRIDILQPRGLVVGGSGIAAGAPGREGKDQADWGRASATLKKGGEISWDVRLSAGRSVKLELEYECSFPAGEHAINV</sequence>
<protein>
    <recommendedName>
        <fullName evidence="6">Mucoidy inhibitor-like protein</fullName>
    </recommendedName>
</protein>
<feature type="compositionally biased region" description="Acidic residues" evidence="1">
    <location>
        <begin position="84"/>
        <end position="111"/>
    </location>
</feature>
<feature type="region of interest" description="Disordered" evidence="1">
    <location>
        <begin position="84"/>
        <end position="114"/>
    </location>
</feature>
<feature type="domain" description="DUF4140" evidence="3">
    <location>
        <begin position="20"/>
        <end position="144"/>
    </location>
</feature>
<feature type="compositionally biased region" description="Basic residues" evidence="1">
    <location>
        <begin position="217"/>
        <end position="231"/>
    </location>
</feature>
<evidence type="ECO:0000313" key="5">
    <source>
        <dbReference type="Proteomes" id="UP001465668"/>
    </source>
</evidence>
<evidence type="ECO:0000256" key="1">
    <source>
        <dbReference type="SAM" id="MobiDB-lite"/>
    </source>
</evidence>